<evidence type="ECO:0000313" key="2">
    <source>
        <dbReference type="Proteomes" id="UP000499080"/>
    </source>
</evidence>
<accession>A0A4Y2ML12</accession>
<evidence type="ECO:0000313" key="1">
    <source>
        <dbReference type="EMBL" id="GBN27259.1"/>
    </source>
</evidence>
<comment type="caution">
    <text evidence="1">The sequence shown here is derived from an EMBL/GenBank/DDBJ whole genome shotgun (WGS) entry which is preliminary data.</text>
</comment>
<proteinExistence type="predicted"/>
<name>A0A4Y2ML12_ARAVE</name>
<sequence>MSGERGGHSVRATIPDDLLLECVPNTVDTDTLCEGRCRAGTIYSGGHQRQIFRKSILRPFLFSFFPGRVTIWESCDPKQICINALFFTLPRKVSSITKLDDEQSL</sequence>
<protein>
    <submittedName>
        <fullName evidence="1">Uncharacterized protein</fullName>
    </submittedName>
</protein>
<dbReference type="Proteomes" id="UP000499080">
    <property type="component" value="Unassembled WGS sequence"/>
</dbReference>
<dbReference type="EMBL" id="BGPR01123559">
    <property type="protein sequence ID" value="GBN27259.1"/>
    <property type="molecule type" value="Genomic_DNA"/>
</dbReference>
<organism evidence="1 2">
    <name type="scientific">Araneus ventricosus</name>
    <name type="common">Orbweaver spider</name>
    <name type="synonym">Epeira ventricosa</name>
    <dbReference type="NCBI Taxonomy" id="182803"/>
    <lineage>
        <taxon>Eukaryota</taxon>
        <taxon>Metazoa</taxon>
        <taxon>Ecdysozoa</taxon>
        <taxon>Arthropoda</taxon>
        <taxon>Chelicerata</taxon>
        <taxon>Arachnida</taxon>
        <taxon>Araneae</taxon>
        <taxon>Araneomorphae</taxon>
        <taxon>Entelegynae</taxon>
        <taxon>Araneoidea</taxon>
        <taxon>Araneidae</taxon>
        <taxon>Araneus</taxon>
    </lineage>
</organism>
<keyword evidence="2" id="KW-1185">Reference proteome</keyword>
<gene>
    <name evidence="1" type="ORF">AVEN_150636_1</name>
</gene>
<dbReference type="AlphaFoldDB" id="A0A4Y2ML12"/>
<reference evidence="1 2" key="1">
    <citation type="journal article" date="2019" name="Sci. Rep.">
        <title>Orb-weaving spider Araneus ventricosus genome elucidates the spidroin gene catalogue.</title>
        <authorList>
            <person name="Kono N."/>
            <person name="Nakamura H."/>
            <person name="Ohtoshi R."/>
            <person name="Moran D.A.P."/>
            <person name="Shinohara A."/>
            <person name="Yoshida Y."/>
            <person name="Fujiwara M."/>
            <person name="Mori M."/>
            <person name="Tomita M."/>
            <person name="Arakawa K."/>
        </authorList>
    </citation>
    <scope>NUCLEOTIDE SEQUENCE [LARGE SCALE GENOMIC DNA]</scope>
</reference>